<dbReference type="Proteomes" id="UP000663869">
    <property type="component" value="Unassembled WGS sequence"/>
</dbReference>
<dbReference type="OrthoDB" id="10056688at2759"/>
<reference evidence="2" key="1">
    <citation type="submission" date="2021-02" db="EMBL/GenBank/DDBJ databases">
        <authorList>
            <person name="Nowell W R."/>
        </authorList>
    </citation>
    <scope>NUCLEOTIDE SEQUENCE</scope>
</reference>
<dbReference type="InterPro" id="IPR001810">
    <property type="entry name" value="F-box_dom"/>
</dbReference>
<dbReference type="PROSITE" id="PS50181">
    <property type="entry name" value="FBOX"/>
    <property type="match status" value="1"/>
</dbReference>
<organism evidence="2 5">
    <name type="scientific">Rotaria socialis</name>
    <dbReference type="NCBI Taxonomy" id="392032"/>
    <lineage>
        <taxon>Eukaryota</taxon>
        <taxon>Metazoa</taxon>
        <taxon>Spiralia</taxon>
        <taxon>Gnathifera</taxon>
        <taxon>Rotifera</taxon>
        <taxon>Eurotatoria</taxon>
        <taxon>Bdelloidea</taxon>
        <taxon>Philodinida</taxon>
        <taxon>Philodinidae</taxon>
        <taxon>Rotaria</taxon>
    </lineage>
</organism>
<evidence type="ECO:0000313" key="2">
    <source>
        <dbReference type="EMBL" id="CAF3217545.1"/>
    </source>
</evidence>
<name>A0A817QK53_9BILA</name>
<dbReference type="Proteomes" id="UP000663872">
    <property type="component" value="Unassembled WGS sequence"/>
</dbReference>
<evidence type="ECO:0000313" key="3">
    <source>
        <dbReference type="EMBL" id="CAF3343840.1"/>
    </source>
</evidence>
<evidence type="ECO:0000313" key="5">
    <source>
        <dbReference type="Proteomes" id="UP000663825"/>
    </source>
</evidence>
<accession>A0A817QK53</accession>
<evidence type="ECO:0000313" key="4">
    <source>
        <dbReference type="EMBL" id="CAF3605688.1"/>
    </source>
</evidence>
<dbReference type="Proteomes" id="UP000663825">
    <property type="component" value="Unassembled WGS sequence"/>
</dbReference>
<dbReference type="EMBL" id="CAJNYU010000247">
    <property type="protein sequence ID" value="CAF3343840.1"/>
    <property type="molecule type" value="Genomic_DNA"/>
</dbReference>
<feature type="domain" description="F-box" evidence="1">
    <location>
        <begin position="6"/>
        <end position="54"/>
    </location>
</feature>
<dbReference type="EMBL" id="CAJNXB010002117">
    <property type="protein sequence ID" value="CAF3217545.1"/>
    <property type="molecule type" value="Genomic_DNA"/>
</dbReference>
<gene>
    <name evidence="3" type="ORF">FME351_LOCUS3853</name>
    <name evidence="4" type="ORF">GRG538_LOCUS22910</name>
    <name evidence="2" type="ORF">TIS948_LOCUS13454</name>
</gene>
<sequence length="129" mass="14713">MPTQPRLSLHTLPIEMIYRILDQFDDVSTIFWSLQSVCQRLNKILNTYQRYKTRNDRKQNVTTIFSVTLDGSITRTIHISNSQGFDKQSEECSCNIKWSLTVTTIIGNGYSAGSDQLSFVGGIFIEPKT</sequence>
<dbReference type="EMBL" id="CAJNYT010003841">
    <property type="protein sequence ID" value="CAF3605688.1"/>
    <property type="molecule type" value="Genomic_DNA"/>
</dbReference>
<evidence type="ECO:0000259" key="1">
    <source>
        <dbReference type="PROSITE" id="PS50181"/>
    </source>
</evidence>
<protein>
    <recommendedName>
        <fullName evidence="1">F-box domain-containing protein</fullName>
    </recommendedName>
</protein>
<comment type="caution">
    <text evidence="2">The sequence shown here is derived from an EMBL/GenBank/DDBJ whole genome shotgun (WGS) entry which is preliminary data.</text>
</comment>
<proteinExistence type="predicted"/>
<dbReference type="AlphaFoldDB" id="A0A817QK53"/>